<evidence type="ECO:0000256" key="5">
    <source>
        <dbReference type="PROSITE-ProRule" id="PRU00449"/>
    </source>
</evidence>
<evidence type="ECO:0000256" key="1">
    <source>
        <dbReference type="ARBA" id="ARBA00003732"/>
    </source>
</evidence>
<dbReference type="InterPro" id="IPR000058">
    <property type="entry name" value="Znf_AN1"/>
</dbReference>
<dbReference type="EnsemblPlants" id="AUR62017363-RA">
    <property type="protein sequence ID" value="AUR62017363-RA:cds"/>
    <property type="gene ID" value="AUR62017363"/>
</dbReference>
<feature type="domain" description="AN1-type" evidence="7">
    <location>
        <begin position="88"/>
        <end position="134"/>
    </location>
</feature>
<reference evidence="8" key="1">
    <citation type="journal article" date="2017" name="Nature">
        <title>The genome of Chenopodium quinoa.</title>
        <authorList>
            <person name="Jarvis D.E."/>
            <person name="Ho Y.S."/>
            <person name="Lightfoot D.J."/>
            <person name="Schmoeckel S.M."/>
            <person name="Li B."/>
            <person name="Borm T.J.A."/>
            <person name="Ohyanagi H."/>
            <person name="Mineta K."/>
            <person name="Michell C.T."/>
            <person name="Saber N."/>
            <person name="Kharbatia N.M."/>
            <person name="Rupper R.R."/>
            <person name="Sharp A.R."/>
            <person name="Dally N."/>
            <person name="Boughton B.A."/>
            <person name="Woo Y.H."/>
            <person name="Gao G."/>
            <person name="Schijlen E.G.W.M."/>
            <person name="Guo X."/>
            <person name="Momin A.A."/>
            <person name="Negrao S."/>
            <person name="Al-Babili S."/>
            <person name="Gehring C."/>
            <person name="Roessner U."/>
            <person name="Jung C."/>
            <person name="Murphy K."/>
            <person name="Arold S.T."/>
            <person name="Gojobori T."/>
            <person name="van der Linden C.G."/>
            <person name="van Loo E.N."/>
            <person name="Jellen E.N."/>
            <person name="Maughan P.J."/>
            <person name="Tester M."/>
        </authorList>
    </citation>
    <scope>NUCLEOTIDE SEQUENCE [LARGE SCALE GENOMIC DNA]</scope>
    <source>
        <strain evidence="8">cv. PI 614886</strain>
    </source>
</reference>
<evidence type="ECO:0000313" key="8">
    <source>
        <dbReference type="EnsemblPlants" id="AUR62017363-RA:cds"/>
    </source>
</evidence>
<dbReference type="InterPro" id="IPR050652">
    <property type="entry name" value="AN1_A20_ZnFinger"/>
</dbReference>
<dbReference type="InterPro" id="IPR002653">
    <property type="entry name" value="Znf_A20"/>
</dbReference>
<proteinExistence type="predicted"/>
<dbReference type="Gene3D" id="1.20.5.4770">
    <property type="match status" value="1"/>
</dbReference>
<dbReference type="FunFam" id="4.10.1110.10:FF:000001">
    <property type="entry name" value="Zinc finger AN1-type containing 6"/>
    <property type="match status" value="1"/>
</dbReference>
<evidence type="ECO:0000256" key="2">
    <source>
        <dbReference type="ARBA" id="ARBA00022723"/>
    </source>
</evidence>
<evidence type="ECO:0000256" key="4">
    <source>
        <dbReference type="ARBA" id="ARBA00022833"/>
    </source>
</evidence>
<dbReference type="PANTHER" id="PTHR10634:SF67">
    <property type="entry name" value="AN1-TYPE ZINC FINGER PROTEIN 3"/>
    <property type="match status" value="1"/>
</dbReference>
<keyword evidence="2" id="KW-0479">Metal-binding</keyword>
<dbReference type="PANTHER" id="PTHR10634">
    <property type="entry name" value="AN1-TYPE ZINC FINGER PROTEIN"/>
    <property type="match status" value="1"/>
</dbReference>
<dbReference type="AlphaFoldDB" id="A0A803LQY4"/>
<dbReference type="Pfam" id="PF01754">
    <property type="entry name" value="zf-A20"/>
    <property type="match status" value="1"/>
</dbReference>
<dbReference type="KEGG" id="cqi:110702566"/>
<keyword evidence="4" id="KW-0862">Zinc</keyword>
<dbReference type="GO" id="GO:0008270">
    <property type="term" value="F:zinc ion binding"/>
    <property type="evidence" value="ECO:0007669"/>
    <property type="project" value="UniProtKB-KW"/>
</dbReference>
<evidence type="ECO:0000259" key="6">
    <source>
        <dbReference type="PROSITE" id="PS51036"/>
    </source>
</evidence>
<feature type="domain" description="A20-type" evidence="6">
    <location>
        <begin position="10"/>
        <end position="44"/>
    </location>
</feature>
<dbReference type="GeneID" id="110702566"/>
<dbReference type="Gene3D" id="4.10.1110.10">
    <property type="entry name" value="AN1-like Zinc finger"/>
    <property type="match status" value="1"/>
</dbReference>
<dbReference type="PROSITE" id="PS51039">
    <property type="entry name" value="ZF_AN1"/>
    <property type="match status" value="1"/>
</dbReference>
<dbReference type="SMART" id="SM00259">
    <property type="entry name" value="ZnF_A20"/>
    <property type="match status" value="1"/>
</dbReference>
<evidence type="ECO:0000259" key="7">
    <source>
        <dbReference type="PROSITE" id="PS51039"/>
    </source>
</evidence>
<dbReference type="Proteomes" id="UP000596660">
    <property type="component" value="Unplaced"/>
</dbReference>
<protein>
    <submittedName>
        <fullName evidence="8">Uncharacterized protein</fullName>
    </submittedName>
</protein>
<dbReference type="PROSITE" id="PS51036">
    <property type="entry name" value="ZF_A20"/>
    <property type="match status" value="1"/>
</dbReference>
<dbReference type="SUPFAM" id="SSF57716">
    <property type="entry name" value="Glucocorticoid receptor-like (DNA-binding domain)"/>
    <property type="match status" value="1"/>
</dbReference>
<gene>
    <name evidence="8" type="primary">LOC110702566</name>
</gene>
<name>A0A803LQY4_CHEQI</name>
<comment type="function">
    <text evidence="1">May be involved in environmental stress response.</text>
</comment>
<keyword evidence="9" id="KW-1185">Reference proteome</keyword>
<reference evidence="8" key="2">
    <citation type="submission" date="2021-03" db="UniProtKB">
        <authorList>
            <consortium name="EnsemblPlants"/>
        </authorList>
    </citation>
    <scope>IDENTIFICATION</scope>
</reference>
<dbReference type="Gramene" id="AUR62017363-RA">
    <property type="protein sequence ID" value="AUR62017363-RA:cds"/>
    <property type="gene ID" value="AUR62017363"/>
</dbReference>
<dbReference type="GO" id="GO:0003677">
    <property type="term" value="F:DNA binding"/>
    <property type="evidence" value="ECO:0007669"/>
    <property type="project" value="InterPro"/>
</dbReference>
<organism evidence="8 9">
    <name type="scientific">Chenopodium quinoa</name>
    <name type="common">Quinoa</name>
    <dbReference type="NCBI Taxonomy" id="63459"/>
    <lineage>
        <taxon>Eukaryota</taxon>
        <taxon>Viridiplantae</taxon>
        <taxon>Streptophyta</taxon>
        <taxon>Embryophyta</taxon>
        <taxon>Tracheophyta</taxon>
        <taxon>Spermatophyta</taxon>
        <taxon>Magnoliopsida</taxon>
        <taxon>eudicotyledons</taxon>
        <taxon>Gunneridae</taxon>
        <taxon>Pentapetalae</taxon>
        <taxon>Caryophyllales</taxon>
        <taxon>Chenopodiaceae</taxon>
        <taxon>Chenopodioideae</taxon>
        <taxon>Atripliceae</taxon>
        <taxon>Chenopodium</taxon>
    </lineage>
</organism>
<evidence type="ECO:0000256" key="3">
    <source>
        <dbReference type="ARBA" id="ARBA00022771"/>
    </source>
</evidence>
<dbReference type="OrthoDB" id="428577at2759"/>
<sequence length="153" mass="16975">MENMMNTRQSEIPTYCAKGCGFFGTAATMNMCSKCYRDHRLKEDQSMTVRAFVEKSLSSTSLLIHESVSEEPKYKSDEAVVVSAESSTKAANRCMSCNKKVGVVGFKCKCGSTFCGSHRFPEEHSCTYDFKVAGEVVIAEQNPKIVADKLRKI</sequence>
<accession>A0A803LQY4</accession>
<dbReference type="SMART" id="SM00154">
    <property type="entry name" value="ZnF_AN1"/>
    <property type="match status" value="1"/>
</dbReference>
<dbReference type="OMA" id="QCELPAK"/>
<dbReference type="RefSeq" id="XP_021735985.1">
    <property type="nucleotide sequence ID" value="XM_021880293.1"/>
</dbReference>
<dbReference type="Pfam" id="PF01428">
    <property type="entry name" value="zf-AN1"/>
    <property type="match status" value="1"/>
</dbReference>
<evidence type="ECO:0000313" key="9">
    <source>
        <dbReference type="Proteomes" id="UP000596660"/>
    </source>
</evidence>
<dbReference type="InterPro" id="IPR035896">
    <property type="entry name" value="AN1-like_Znf"/>
</dbReference>
<keyword evidence="3 5" id="KW-0863">Zinc-finger</keyword>
<dbReference type="SUPFAM" id="SSF118310">
    <property type="entry name" value="AN1-like Zinc finger"/>
    <property type="match status" value="1"/>
</dbReference>